<evidence type="ECO:0000313" key="2">
    <source>
        <dbReference type="Proteomes" id="UP001147830"/>
    </source>
</evidence>
<comment type="caution">
    <text evidence="1">The sequence shown here is derived from an EMBL/GenBank/DDBJ whole genome shotgun (WGS) entry which is preliminary data.</text>
</comment>
<reference evidence="1" key="1">
    <citation type="journal article" date="2022" name="Front. Microbiol.">
        <title>Genome-based taxonomic rearrangement of Oceanobacter-related bacteria including the description of Thalassolituus hydrocarbonoclasticus sp. nov. and Thalassolituus pacificus sp. nov. and emended description of the genus Thalassolituus.</title>
        <authorList>
            <person name="Dong C."/>
            <person name="Wei L."/>
            <person name="Wang J."/>
            <person name="Lai Q."/>
            <person name="Huang Z."/>
            <person name="Shao Z."/>
        </authorList>
    </citation>
    <scope>NUCLEOTIDE SEQUENCE</scope>
    <source>
        <strain evidence="1">59MF3M-4</strain>
    </source>
</reference>
<dbReference type="AlphaFoldDB" id="A0A9X2WHS5"/>
<evidence type="ECO:0000313" key="1">
    <source>
        <dbReference type="EMBL" id="MCT7360613.1"/>
    </source>
</evidence>
<dbReference type="Proteomes" id="UP001147830">
    <property type="component" value="Unassembled WGS sequence"/>
</dbReference>
<protein>
    <submittedName>
        <fullName evidence="1">Uncharacterized protein</fullName>
    </submittedName>
</protein>
<sequence>MFVPRKTESQPHWTDQDGIKIYTITVHDAAVDQSRFSERLNTVKQAKALPWAETAAFTIFHEGAGFLYLILAWWGNDNELFTSVSVLTEEGWVEDPGRFSFCVYDLEVFWAERNIYIDTLYCATPDIQKYREQRMGEE</sequence>
<gene>
    <name evidence="1" type="ORF">NYR02_16450</name>
</gene>
<organism evidence="1 2">
    <name type="scientific">Thalassolituus pacificus</name>
    <dbReference type="NCBI Taxonomy" id="2975440"/>
    <lineage>
        <taxon>Bacteria</taxon>
        <taxon>Pseudomonadati</taxon>
        <taxon>Pseudomonadota</taxon>
        <taxon>Gammaproteobacteria</taxon>
        <taxon>Oceanospirillales</taxon>
        <taxon>Oceanospirillaceae</taxon>
        <taxon>Thalassolituus</taxon>
    </lineage>
</organism>
<proteinExistence type="predicted"/>
<name>A0A9X2WHS5_9GAMM</name>
<accession>A0A9X2WHS5</accession>
<dbReference type="EMBL" id="JAOANI010000028">
    <property type="protein sequence ID" value="MCT7360613.1"/>
    <property type="molecule type" value="Genomic_DNA"/>
</dbReference>
<dbReference type="RefSeq" id="WP_260977442.1">
    <property type="nucleotide sequence ID" value="NZ_JAOANI010000028.1"/>
</dbReference>
<keyword evidence="2" id="KW-1185">Reference proteome</keyword>
<reference evidence="1" key="2">
    <citation type="submission" date="2022-08" db="EMBL/GenBank/DDBJ databases">
        <authorList>
            <person name="Dong C."/>
        </authorList>
    </citation>
    <scope>NUCLEOTIDE SEQUENCE</scope>
    <source>
        <strain evidence="1">59MF3M-4</strain>
    </source>
</reference>